<keyword evidence="1" id="KW-0472">Membrane</keyword>
<dbReference type="EMBL" id="NRRL01000006">
    <property type="protein sequence ID" value="MBK1667311.1"/>
    <property type="molecule type" value="Genomic_DNA"/>
</dbReference>
<keyword evidence="1" id="KW-1133">Transmembrane helix</keyword>
<proteinExistence type="predicted"/>
<dbReference type="Proteomes" id="UP001296873">
    <property type="component" value="Unassembled WGS sequence"/>
</dbReference>
<gene>
    <name evidence="2" type="ORF">CKO28_04590</name>
</gene>
<keyword evidence="3" id="KW-1185">Reference proteome</keyword>
<feature type="transmembrane region" description="Helical" evidence="1">
    <location>
        <begin position="101"/>
        <end position="121"/>
    </location>
</feature>
<reference evidence="2 3" key="1">
    <citation type="journal article" date="2020" name="Microorganisms">
        <title>Osmotic Adaptation and Compatible Solute Biosynthesis of Phototrophic Bacteria as Revealed from Genome Analyses.</title>
        <authorList>
            <person name="Imhoff J.F."/>
            <person name="Rahn T."/>
            <person name="Kunzel S."/>
            <person name="Keller A."/>
            <person name="Neulinger S.C."/>
        </authorList>
    </citation>
    <scope>NUCLEOTIDE SEQUENCE [LARGE SCALE GENOMIC DNA]</scope>
    <source>
        <strain evidence="2 3">DSM 9895</strain>
    </source>
</reference>
<keyword evidence="1" id="KW-0812">Transmembrane</keyword>
<evidence type="ECO:0000313" key="2">
    <source>
        <dbReference type="EMBL" id="MBK1667311.1"/>
    </source>
</evidence>
<feature type="transmembrane region" description="Helical" evidence="1">
    <location>
        <begin position="77"/>
        <end position="95"/>
    </location>
</feature>
<feature type="transmembrane region" description="Helical" evidence="1">
    <location>
        <begin position="47"/>
        <end position="65"/>
    </location>
</feature>
<accession>A0ABS1DBL7</accession>
<evidence type="ECO:0000256" key="1">
    <source>
        <dbReference type="SAM" id="Phobius"/>
    </source>
</evidence>
<name>A0ABS1DBL7_9PROT</name>
<protein>
    <submittedName>
        <fullName evidence="2">Uncharacterized protein</fullName>
    </submittedName>
</protein>
<comment type="caution">
    <text evidence="2">The sequence shown here is derived from an EMBL/GenBank/DDBJ whole genome shotgun (WGS) entry which is preliminary data.</text>
</comment>
<evidence type="ECO:0000313" key="3">
    <source>
        <dbReference type="Proteomes" id="UP001296873"/>
    </source>
</evidence>
<sequence length="127" mass="13426">MSTSLAYTLAILAGLVSQGLVYAGIAFVNQQLLPRLLAPAYAHLGETARVAIIMILAAVPANYLLSYIYRIIDGSQALMVILATLVFVLAVKSMLIGDGGVSWRVMLACSGTAAMLAWLVYELHAAA</sequence>
<organism evidence="2 3">
    <name type="scientific">Rhodovibrio sodomensis</name>
    <dbReference type="NCBI Taxonomy" id="1088"/>
    <lineage>
        <taxon>Bacteria</taxon>
        <taxon>Pseudomonadati</taxon>
        <taxon>Pseudomonadota</taxon>
        <taxon>Alphaproteobacteria</taxon>
        <taxon>Rhodospirillales</taxon>
        <taxon>Rhodovibrionaceae</taxon>
        <taxon>Rhodovibrio</taxon>
    </lineage>
</organism>